<dbReference type="Proteomes" id="UP000199161">
    <property type="component" value="Unassembled WGS sequence"/>
</dbReference>
<dbReference type="EMBL" id="FOKW01000014">
    <property type="protein sequence ID" value="SFC67206.1"/>
    <property type="molecule type" value="Genomic_DNA"/>
</dbReference>
<organism evidence="1 2">
    <name type="scientific">Natronobacterium haloterrestre</name>
    <name type="common">Halobiforma haloterrestris</name>
    <dbReference type="NCBI Taxonomy" id="148448"/>
    <lineage>
        <taxon>Archaea</taxon>
        <taxon>Methanobacteriati</taxon>
        <taxon>Methanobacteriota</taxon>
        <taxon>Stenosarchaea group</taxon>
        <taxon>Halobacteria</taxon>
        <taxon>Halobacteriales</taxon>
        <taxon>Natrialbaceae</taxon>
        <taxon>Natronobacterium</taxon>
    </lineage>
</organism>
<keyword evidence="2" id="KW-1185">Reference proteome</keyword>
<sequence length="149" mass="16828">MLPHERYRLAPRDDWISFDVVGVEHGTLVEDDLERAFKRVLRSTLKSCRDSKSFEKTLPSVDILLKDGKKERVVAGLATNLVAALSPHVDGVHLCKGEEPVTELWEYVRLFDGRWIHGVTRGQQVSCRLTDAIVGHEQSIIISKIPCIL</sequence>
<evidence type="ECO:0000313" key="1">
    <source>
        <dbReference type="EMBL" id="SFC67206.1"/>
    </source>
</evidence>
<protein>
    <submittedName>
        <fullName evidence="1">Uncharacterized protein</fullName>
    </submittedName>
</protein>
<name>A0A1I1L2D5_NATHA</name>
<reference evidence="2" key="1">
    <citation type="submission" date="2016-10" db="EMBL/GenBank/DDBJ databases">
        <authorList>
            <person name="Varghese N."/>
            <person name="Submissions S."/>
        </authorList>
    </citation>
    <scope>NUCLEOTIDE SEQUENCE [LARGE SCALE GENOMIC DNA]</scope>
    <source>
        <strain evidence="2">DSM 13078</strain>
    </source>
</reference>
<evidence type="ECO:0000313" key="2">
    <source>
        <dbReference type="Proteomes" id="UP000199161"/>
    </source>
</evidence>
<proteinExistence type="predicted"/>
<dbReference type="AlphaFoldDB" id="A0A1I1L2D5"/>
<gene>
    <name evidence="1" type="ORF">SAMN05444422_11410</name>
</gene>
<accession>A0A1I1L2D5</accession>